<gene>
    <name evidence="14" type="ORF">C2845_PM01G24120</name>
</gene>
<organism evidence="14 15">
    <name type="scientific">Panicum miliaceum</name>
    <name type="common">Proso millet</name>
    <name type="synonym">Broomcorn millet</name>
    <dbReference type="NCBI Taxonomy" id="4540"/>
    <lineage>
        <taxon>Eukaryota</taxon>
        <taxon>Viridiplantae</taxon>
        <taxon>Streptophyta</taxon>
        <taxon>Embryophyta</taxon>
        <taxon>Tracheophyta</taxon>
        <taxon>Spermatophyta</taxon>
        <taxon>Magnoliopsida</taxon>
        <taxon>Liliopsida</taxon>
        <taxon>Poales</taxon>
        <taxon>Poaceae</taxon>
        <taxon>PACMAD clade</taxon>
        <taxon>Panicoideae</taxon>
        <taxon>Panicodae</taxon>
        <taxon>Paniceae</taxon>
        <taxon>Panicinae</taxon>
        <taxon>Panicum</taxon>
        <taxon>Panicum sect. Panicum</taxon>
    </lineage>
</organism>
<keyword evidence="6 11" id="KW-1133">Transmembrane helix</keyword>
<dbReference type="FunFam" id="3.50.30.30:FF:000034">
    <property type="entry name" value="Probable glutamate carboxypeptidase VP8"/>
    <property type="match status" value="1"/>
</dbReference>
<dbReference type="Pfam" id="PF04389">
    <property type="entry name" value="Peptidase_M28"/>
    <property type="match status" value="1"/>
</dbReference>
<dbReference type="GO" id="GO:0004181">
    <property type="term" value="F:metallocarboxypeptidase activity"/>
    <property type="evidence" value="ECO:0007669"/>
    <property type="project" value="UniProtKB-EC"/>
</dbReference>
<evidence type="ECO:0000256" key="11">
    <source>
        <dbReference type="SAM" id="Phobius"/>
    </source>
</evidence>
<keyword evidence="14" id="KW-0378">Hydrolase</keyword>
<keyword evidence="15" id="KW-1185">Reference proteome</keyword>
<dbReference type="PANTHER" id="PTHR10404">
    <property type="entry name" value="N-ACETYLATED-ALPHA-LINKED ACIDIC DIPEPTIDASE"/>
    <property type="match status" value="1"/>
</dbReference>
<accession>A0A3L6TQ84</accession>
<comment type="caution">
    <text evidence="14">The sequence shown here is derived from an EMBL/GenBank/DDBJ whole genome shotgun (WGS) entry which is preliminary data.</text>
</comment>
<evidence type="ECO:0000256" key="7">
    <source>
        <dbReference type="ARBA" id="ARBA00023136"/>
    </source>
</evidence>
<dbReference type="Gene3D" id="3.40.630.10">
    <property type="entry name" value="Zn peptidases"/>
    <property type="match status" value="1"/>
</dbReference>
<dbReference type="InterPro" id="IPR036757">
    <property type="entry name" value="TFR-like_dimer_dom_sf"/>
</dbReference>
<evidence type="ECO:0000256" key="6">
    <source>
        <dbReference type="ARBA" id="ARBA00022989"/>
    </source>
</evidence>
<dbReference type="FunFam" id="3.40.630.10:FF:000164">
    <property type="entry name" value="Os01g0740650 protein"/>
    <property type="match status" value="1"/>
</dbReference>
<dbReference type="OrthoDB" id="5841748at2759"/>
<sequence length="651" mass="70524">MPHSVLARLPPGSVRLVIAFGMLLLVSLLVLLRRPAGPPTRAAAGRLPVPDPATLFLTLSVGANASIAADLRALTAGPHLAGTPAAAAHVLGRLRAAGLQTLTREYAPLLSYPGRASSLALLRPDGSPLARLSLEEPADEGRRLVPPYHAYAPSGGAVAEAVFVNLGREEDYAALERLGVGARGRVVVVRRGGGYRGGVVARAAEKGAVAVLIAGRADGGVERGVVLLGGPGDPLTPGWAATDGAERLGFDDEAVKRRFPKIPSMPVSAETALAIIRSLGGPSIPAEWQAGLGVDAGGVGPGPTLVNFTYQEDRKFEKIHDIFGVIKGFEEPDRYVILGNHRDAWTYGAVDPNSGTASLLDIARRLGIMLQSGWKPRRSIILCSWDAEEFGMIGSTEWVEENLADLHSKAVAYLNVDCAVQGVGFFAGSTPQLDKLLVDITRQVKDPDVMGKMVHDTWNEMNGGISIERLARTDSDFVPFLHHAGIPSVDLYYGKEFPGYHTALDSYNWMEKHGDPLFLRHLATTEVVKEVKKLQQLDLYDEHTRIRRRLLNDRLLLAERSFLQAEGLKGRGWFKHLLYSPPEDYESKLSFFPGIADAISRSGNLSAEEREAAIQHEVWKVSRAIQRAARVLRGEFSRQNEQSNFSSVVTP</sequence>
<dbReference type="SUPFAM" id="SSF47672">
    <property type="entry name" value="Transferrin receptor-like dimerisation domain"/>
    <property type="match status" value="1"/>
</dbReference>
<name>A0A3L6TQ84_PANMI</name>
<dbReference type="PANTHER" id="PTHR10404:SF75">
    <property type="entry name" value="GLUTAMATE CARBOXYPEPTIDASE AMP1-RELATED"/>
    <property type="match status" value="1"/>
</dbReference>
<comment type="catalytic activity">
    <reaction evidence="9">
        <text>Release of an unsubstituted, C-terminal glutamyl residue, typically from Ac-Asp-Glu or folylpoly-gamma-glutamates.</text>
        <dbReference type="EC" id="3.4.17.21"/>
    </reaction>
</comment>
<keyword evidence="5" id="KW-0735">Signal-anchor</keyword>
<dbReference type="InterPro" id="IPR046450">
    <property type="entry name" value="PA_dom_sf"/>
</dbReference>
<dbReference type="SUPFAM" id="SSF53187">
    <property type="entry name" value="Zn-dependent exopeptidases"/>
    <property type="match status" value="1"/>
</dbReference>
<evidence type="ECO:0000256" key="9">
    <source>
        <dbReference type="ARBA" id="ARBA00052003"/>
    </source>
</evidence>
<dbReference type="Proteomes" id="UP000275267">
    <property type="component" value="Unassembled WGS sequence"/>
</dbReference>
<dbReference type="AlphaFoldDB" id="A0A3L6TQ84"/>
<evidence type="ECO:0000259" key="12">
    <source>
        <dbReference type="Pfam" id="PF04253"/>
    </source>
</evidence>
<dbReference type="EC" id="3.4.17.21" evidence="10"/>
<feature type="domain" description="Peptidase M28" evidence="13">
    <location>
        <begin position="323"/>
        <end position="510"/>
    </location>
</feature>
<evidence type="ECO:0000259" key="13">
    <source>
        <dbReference type="Pfam" id="PF04389"/>
    </source>
</evidence>
<evidence type="ECO:0000256" key="5">
    <source>
        <dbReference type="ARBA" id="ARBA00022968"/>
    </source>
</evidence>
<evidence type="ECO:0000256" key="10">
    <source>
        <dbReference type="ARBA" id="ARBA00066561"/>
    </source>
</evidence>
<evidence type="ECO:0000313" key="15">
    <source>
        <dbReference type="Proteomes" id="UP000275267"/>
    </source>
</evidence>
<proteinExistence type="inferred from homology"/>
<feature type="transmembrane region" description="Helical" evidence="11">
    <location>
        <begin position="12"/>
        <end position="32"/>
    </location>
</feature>
<dbReference type="SUPFAM" id="SSF52025">
    <property type="entry name" value="PA domain"/>
    <property type="match status" value="1"/>
</dbReference>
<dbReference type="Gene3D" id="3.50.30.30">
    <property type="match status" value="1"/>
</dbReference>
<evidence type="ECO:0000256" key="8">
    <source>
        <dbReference type="ARBA" id="ARBA00023180"/>
    </source>
</evidence>
<dbReference type="Pfam" id="PF04253">
    <property type="entry name" value="TFR_dimer"/>
    <property type="match status" value="1"/>
</dbReference>
<dbReference type="CDD" id="cd08022">
    <property type="entry name" value="M28_PSMA_like"/>
    <property type="match status" value="1"/>
</dbReference>
<feature type="domain" description="Transferrin receptor-like dimerisation" evidence="12">
    <location>
        <begin position="525"/>
        <end position="632"/>
    </location>
</feature>
<evidence type="ECO:0000256" key="2">
    <source>
        <dbReference type="ARBA" id="ARBA00005634"/>
    </source>
</evidence>
<keyword evidence="8" id="KW-0325">Glycoprotein</keyword>
<keyword evidence="7 11" id="KW-0472">Membrane</keyword>
<protein>
    <recommendedName>
        <fullName evidence="10">glutamate carboxypeptidase II</fullName>
        <ecNumber evidence="10">3.4.17.21</ecNumber>
    </recommendedName>
</protein>
<dbReference type="EMBL" id="PQIB02000001">
    <property type="protein sequence ID" value="RLN42409.1"/>
    <property type="molecule type" value="Genomic_DNA"/>
</dbReference>
<evidence type="ECO:0000256" key="1">
    <source>
        <dbReference type="ARBA" id="ARBA00004401"/>
    </source>
</evidence>
<dbReference type="InterPro" id="IPR007484">
    <property type="entry name" value="Peptidase_M28"/>
</dbReference>
<reference evidence="15" key="1">
    <citation type="journal article" date="2019" name="Nat. Commun.">
        <title>The genome of broomcorn millet.</title>
        <authorList>
            <person name="Zou C."/>
            <person name="Miki D."/>
            <person name="Li D."/>
            <person name="Tang Q."/>
            <person name="Xiao L."/>
            <person name="Rajput S."/>
            <person name="Deng P."/>
            <person name="Jia W."/>
            <person name="Huang R."/>
            <person name="Zhang M."/>
            <person name="Sun Y."/>
            <person name="Hu J."/>
            <person name="Fu X."/>
            <person name="Schnable P.S."/>
            <person name="Li F."/>
            <person name="Zhang H."/>
            <person name="Feng B."/>
            <person name="Zhu X."/>
            <person name="Liu R."/>
            <person name="Schnable J.C."/>
            <person name="Zhu J.-K."/>
            <person name="Zhang H."/>
        </authorList>
    </citation>
    <scope>NUCLEOTIDE SEQUENCE [LARGE SCALE GENOMIC DNA]</scope>
</reference>
<dbReference type="GO" id="GO:0005886">
    <property type="term" value="C:plasma membrane"/>
    <property type="evidence" value="ECO:0007669"/>
    <property type="project" value="UniProtKB-SubCell"/>
</dbReference>
<comment type="subcellular location">
    <subcellularLocation>
        <location evidence="1">Cell membrane</location>
        <topology evidence="1">Single-pass type II membrane protein</topology>
    </subcellularLocation>
</comment>
<dbReference type="InterPro" id="IPR039373">
    <property type="entry name" value="Peptidase_M28B"/>
</dbReference>
<evidence type="ECO:0000256" key="3">
    <source>
        <dbReference type="ARBA" id="ARBA00022475"/>
    </source>
</evidence>
<keyword evidence="14" id="KW-0645">Protease</keyword>
<keyword evidence="3" id="KW-1003">Cell membrane</keyword>
<evidence type="ECO:0000313" key="14">
    <source>
        <dbReference type="EMBL" id="RLN42409.1"/>
    </source>
</evidence>
<dbReference type="InterPro" id="IPR007365">
    <property type="entry name" value="TFR-like_dimer_dom"/>
</dbReference>
<comment type="similarity">
    <text evidence="2">Belongs to the peptidase M28 family. M28B subfamily.</text>
</comment>
<keyword evidence="4 11" id="KW-0812">Transmembrane</keyword>
<evidence type="ECO:0000256" key="4">
    <source>
        <dbReference type="ARBA" id="ARBA00022692"/>
    </source>
</evidence>
<keyword evidence="14" id="KW-0121">Carboxypeptidase</keyword>
<dbReference type="STRING" id="4540.A0A3L6TQ84"/>